<keyword evidence="2" id="KW-0560">Oxidoreductase</keyword>
<evidence type="ECO:0000256" key="1">
    <source>
        <dbReference type="ARBA" id="ARBA00008898"/>
    </source>
</evidence>
<feature type="domain" description="Flavin reductase like" evidence="3">
    <location>
        <begin position="12"/>
        <end position="158"/>
    </location>
</feature>
<dbReference type="Proteomes" id="UP000231990">
    <property type="component" value="Unassembled WGS sequence"/>
</dbReference>
<evidence type="ECO:0000313" key="6">
    <source>
        <dbReference type="Proteomes" id="UP000231962"/>
    </source>
</evidence>
<dbReference type="PANTHER" id="PTHR30466:SF11">
    <property type="entry name" value="FLAVIN-DEPENDENT MONOOXYGENASE, REDUCTASE SUBUNIT HSAB"/>
    <property type="match status" value="1"/>
</dbReference>
<dbReference type="Gene3D" id="2.30.110.10">
    <property type="entry name" value="Electron Transport, Fmn-binding Protein, Chain A"/>
    <property type="match status" value="1"/>
</dbReference>
<dbReference type="OrthoDB" id="9792858at2"/>
<dbReference type="InterPro" id="IPR050268">
    <property type="entry name" value="NADH-dep_flavin_reductase"/>
</dbReference>
<gene>
    <name evidence="4" type="ORF">CH360_11445</name>
    <name evidence="5" type="ORF">CH373_13880</name>
</gene>
<dbReference type="SUPFAM" id="SSF50475">
    <property type="entry name" value="FMN-binding split barrel"/>
    <property type="match status" value="1"/>
</dbReference>
<reference evidence="6 7" key="1">
    <citation type="submission" date="2017-07" db="EMBL/GenBank/DDBJ databases">
        <title>Leptospira spp. isolated from tropical soils.</title>
        <authorList>
            <person name="Thibeaux R."/>
            <person name="Iraola G."/>
            <person name="Ferres I."/>
            <person name="Bierque E."/>
            <person name="Girault D."/>
            <person name="Soupe-Gilbert M.-E."/>
            <person name="Picardeau M."/>
            <person name="Goarant C."/>
        </authorList>
    </citation>
    <scope>NUCLEOTIDE SEQUENCE [LARGE SCALE GENOMIC DNA]</scope>
    <source>
        <strain evidence="5 7">FH1-B-B1</strain>
        <strain evidence="4 6">FH1-B-C1</strain>
    </source>
</reference>
<evidence type="ECO:0000259" key="3">
    <source>
        <dbReference type="SMART" id="SM00903"/>
    </source>
</evidence>
<sequence>MFPNQQDFKNALSHFASGVTVVTYSDMTRAGGLTVSSFTSLSLDPPLVLFCLQKGIVSHDALLASGKFTVNILSSNQEDLSNQFASSKVDKHDFLQKLACDLGLNGVPYLNGTLSRIECELEKEVDGGDHTVVIGRVLHVYFDDTLKPLLYYGRKYHTI</sequence>
<evidence type="ECO:0000256" key="2">
    <source>
        <dbReference type="ARBA" id="ARBA00023002"/>
    </source>
</evidence>
<evidence type="ECO:0000313" key="4">
    <source>
        <dbReference type="EMBL" id="PJZ69361.1"/>
    </source>
</evidence>
<accession>A0A2M9ZKA1</accession>
<dbReference type="SMART" id="SM00903">
    <property type="entry name" value="Flavin_Reduct"/>
    <property type="match status" value="1"/>
</dbReference>
<evidence type="ECO:0000313" key="5">
    <source>
        <dbReference type="EMBL" id="PJZ72496.1"/>
    </source>
</evidence>
<evidence type="ECO:0000313" key="7">
    <source>
        <dbReference type="Proteomes" id="UP000231990"/>
    </source>
</evidence>
<dbReference type="GO" id="GO:0042602">
    <property type="term" value="F:riboflavin reductase (NADPH) activity"/>
    <property type="evidence" value="ECO:0007669"/>
    <property type="project" value="TreeGrafter"/>
</dbReference>
<dbReference type="RefSeq" id="WP_100714175.1">
    <property type="nucleotide sequence ID" value="NZ_NPDY01000010.1"/>
</dbReference>
<dbReference type="InterPro" id="IPR002563">
    <property type="entry name" value="Flavin_Rdtase-like_dom"/>
</dbReference>
<dbReference type="PANTHER" id="PTHR30466">
    <property type="entry name" value="FLAVIN REDUCTASE"/>
    <property type="match status" value="1"/>
</dbReference>
<comment type="similarity">
    <text evidence="1">Belongs to the non-flavoprotein flavin reductase family.</text>
</comment>
<dbReference type="EMBL" id="NPDZ01000009">
    <property type="protein sequence ID" value="PJZ72496.1"/>
    <property type="molecule type" value="Genomic_DNA"/>
</dbReference>
<dbReference type="Proteomes" id="UP000231962">
    <property type="component" value="Unassembled WGS sequence"/>
</dbReference>
<dbReference type="GO" id="GO:0010181">
    <property type="term" value="F:FMN binding"/>
    <property type="evidence" value="ECO:0007669"/>
    <property type="project" value="InterPro"/>
</dbReference>
<organism evidence="5 7">
    <name type="scientific">Leptospira perolatii</name>
    <dbReference type="NCBI Taxonomy" id="2023191"/>
    <lineage>
        <taxon>Bacteria</taxon>
        <taxon>Pseudomonadati</taxon>
        <taxon>Spirochaetota</taxon>
        <taxon>Spirochaetia</taxon>
        <taxon>Leptospirales</taxon>
        <taxon>Leptospiraceae</taxon>
        <taxon>Leptospira</taxon>
    </lineage>
</organism>
<protein>
    <submittedName>
        <fullName evidence="5">Flavin reductase</fullName>
    </submittedName>
</protein>
<dbReference type="Pfam" id="PF01613">
    <property type="entry name" value="Flavin_Reduct"/>
    <property type="match status" value="1"/>
</dbReference>
<dbReference type="InterPro" id="IPR012349">
    <property type="entry name" value="Split_barrel_FMN-bd"/>
</dbReference>
<proteinExistence type="inferred from homology"/>
<name>A0A2M9ZKA1_9LEPT</name>
<comment type="caution">
    <text evidence="5">The sequence shown here is derived from an EMBL/GenBank/DDBJ whole genome shotgun (WGS) entry which is preliminary data.</text>
</comment>
<keyword evidence="6" id="KW-1185">Reference proteome</keyword>
<dbReference type="AlphaFoldDB" id="A0A2M9ZKA1"/>
<dbReference type="EMBL" id="NPDY01000010">
    <property type="protein sequence ID" value="PJZ69361.1"/>
    <property type="molecule type" value="Genomic_DNA"/>
</dbReference>